<feature type="domain" description="ATPase BadF/BadG/BcrA/BcrD type" evidence="1">
    <location>
        <begin position="312"/>
        <end position="565"/>
    </location>
</feature>
<gene>
    <name evidence="3" type="ORF">J5W02_13295</name>
</gene>
<dbReference type="Pfam" id="PF09989">
    <property type="entry name" value="DUF2229"/>
    <property type="match status" value="1"/>
</dbReference>
<dbReference type="PANTHER" id="PTHR32329">
    <property type="entry name" value="BIFUNCTIONAL PROTEIN [INCLUDES 2-HYDROXYACYL-COA DEHYDRATASE (N-TER) AND ITS ACTIVATOR DOMAIN (C_TERM)-RELATED"/>
    <property type="match status" value="1"/>
</dbReference>
<dbReference type="EMBL" id="JAGFNZ010000006">
    <property type="protein sequence ID" value="MBW7573785.1"/>
    <property type="molecule type" value="Genomic_DNA"/>
</dbReference>
<keyword evidence="4" id="KW-1185">Reference proteome</keyword>
<comment type="caution">
    <text evidence="3">The sequence shown here is derived from an EMBL/GenBank/DDBJ whole genome shotgun (WGS) entry which is preliminary data.</text>
</comment>
<accession>A0ABS7DSJ1</accession>
<dbReference type="CDD" id="cd24034">
    <property type="entry name" value="ASKHA_NBD_O66634-like_rpt1"/>
    <property type="match status" value="1"/>
</dbReference>
<evidence type="ECO:0000259" key="2">
    <source>
        <dbReference type="Pfam" id="PF09989"/>
    </source>
</evidence>
<dbReference type="InterPro" id="IPR018709">
    <property type="entry name" value="CoA_activase_DUF2229"/>
</dbReference>
<dbReference type="InterPro" id="IPR043129">
    <property type="entry name" value="ATPase_NBD"/>
</dbReference>
<dbReference type="Gene3D" id="3.30.420.40">
    <property type="match status" value="4"/>
</dbReference>
<protein>
    <submittedName>
        <fullName evidence="3">2-hydroxyacyl-CoA dehydratase</fullName>
    </submittedName>
</protein>
<dbReference type="Proteomes" id="UP000719942">
    <property type="component" value="Unassembled WGS sequence"/>
</dbReference>
<name>A0ABS7DSJ1_9FIRM</name>
<sequence>MKIGLDVGSTTIKCVVLDDSNQILYQSYERHFSQITQKMAELLTRINNDIVKGSKAQLTVSGSAGMGISQSCKLPFIQEVYATRVAIGKLIPDADVIIELGGEDAKMLFLSGGMEVRMNGSCAGGTGAFIDQMATLLNISLDEMDQLAEQYEKIYTIASRCGVFAKSDVQPLLNQGARKSDISASIFAAVANQTIAGLAQGRKIAGKVIYLGGPLTFLPQLRSSFDQALKTQGICPENSLYYVAMGAALSCDAETDLSTALERIGDYGKTANFLSISPLFETQEDYDSFTRRHAQCKAPRGNAQAYTGEAYLGIDAGSTTVKAVLLGRDGEVLDSIYRSNSGNPVPIIREYLLSLSNRFPKIQIAAGAVTGYGEELLKNAFNIDFGIVETVAHFTAAKCFLPNVDFVIDIGGQDMKCFKIRGGAIDNIFLNEACSSGCGSFLQTFANTLGYGIEDFAKMGLFAKHPVDLGSRCTVFMNSQVKQAQKDGATTEDISAGLSVSVVKNAIYKVIRAASAEELGRSIVVQGGTFLNDAVLRVFENELGVNVSRPDISGLMGAYGAGIYAKAHSKGQSSLIGREELENFQHDVKVTSCGMCNNHCRLTINIFGGNRRFIGGNRCEKPVTKRTSEDELNMYAYKLGELRSYQPVPGKRGKIGIPMGLNLYELLPFWHTFFTRLGFEVTLSPLSSRELYIEGQTTIPSDTVCFPAKLMHGHVQALIDGGVKNIFYPCMSYNFDEGLGDNHYNCPVVAYYPEVISANMSMPEGFRFIHDYVGIHRKRDFPKKMHGILSEYFSDISLSEVKEAAKAAYLEYDGYLTKIHEKGDQIIAEAQKQQKQIIVLSGRPYHLDPEINHGIDKLIVSLGAAVISEDVLSSKVKRFQTKVLNQWTYHARLYAAAEYIGDKPDMNLVQLVSFGCGVDAITTDEVRSILEAKDKIYTQIKIDEITNLGAVKIRLRSLFAALEK</sequence>
<organism evidence="3 4">
    <name type="scientific">Caproiciproducens faecalis</name>
    <dbReference type="NCBI Taxonomy" id="2820301"/>
    <lineage>
        <taxon>Bacteria</taxon>
        <taxon>Bacillati</taxon>
        <taxon>Bacillota</taxon>
        <taxon>Clostridia</taxon>
        <taxon>Eubacteriales</taxon>
        <taxon>Acutalibacteraceae</taxon>
        <taxon>Caproiciproducens</taxon>
    </lineage>
</organism>
<dbReference type="InterPro" id="IPR051805">
    <property type="entry name" value="Dehydratase_Activator_Redct"/>
</dbReference>
<feature type="domain" description="DUF2229" evidence="2">
    <location>
        <begin position="654"/>
        <end position="871"/>
    </location>
</feature>
<reference evidence="3 4" key="1">
    <citation type="submission" date="2021-03" db="EMBL/GenBank/DDBJ databases">
        <title>Caproiciproducens sp. nov. isolated from feces of cow.</title>
        <authorList>
            <person name="Choi J.-Y."/>
        </authorList>
    </citation>
    <scope>NUCLEOTIDE SEQUENCE [LARGE SCALE GENOMIC DNA]</scope>
    <source>
        <strain evidence="3 4">AGMB10547</strain>
    </source>
</reference>
<dbReference type="RefSeq" id="WP_219966197.1">
    <property type="nucleotide sequence ID" value="NZ_JAGFNZ010000006.1"/>
</dbReference>
<evidence type="ECO:0000313" key="3">
    <source>
        <dbReference type="EMBL" id="MBW7573785.1"/>
    </source>
</evidence>
<proteinExistence type="predicted"/>
<evidence type="ECO:0000259" key="1">
    <source>
        <dbReference type="Pfam" id="PF01869"/>
    </source>
</evidence>
<dbReference type="CDD" id="cd24035">
    <property type="entry name" value="ASKHA_NBD_O66634-like_rpt2"/>
    <property type="match status" value="1"/>
</dbReference>
<dbReference type="SUPFAM" id="SSF53067">
    <property type="entry name" value="Actin-like ATPase domain"/>
    <property type="match status" value="2"/>
</dbReference>
<evidence type="ECO:0000313" key="4">
    <source>
        <dbReference type="Proteomes" id="UP000719942"/>
    </source>
</evidence>
<dbReference type="InterPro" id="IPR002731">
    <property type="entry name" value="ATPase_BadF"/>
</dbReference>
<dbReference type="PANTHER" id="PTHR32329:SF4">
    <property type="entry name" value="ACTIVATOR OF 2-HYDROXYACYL-COA DEHYDRATASE"/>
    <property type="match status" value="1"/>
</dbReference>
<dbReference type="Pfam" id="PF01869">
    <property type="entry name" value="BcrAD_BadFG"/>
    <property type="match status" value="2"/>
</dbReference>
<feature type="domain" description="ATPase BadF/BadG/BcrA/BcrD type" evidence="1">
    <location>
        <begin position="3"/>
        <end position="249"/>
    </location>
</feature>